<gene>
    <name evidence="1" type="ORF">DLAC_11519</name>
</gene>
<evidence type="ECO:0000313" key="1">
    <source>
        <dbReference type="EMBL" id="KYR01155.1"/>
    </source>
</evidence>
<reference evidence="1 2" key="1">
    <citation type="submission" date="2015-12" db="EMBL/GenBank/DDBJ databases">
        <title>Dictyostelia acquired genes for synthesis and detection of signals that induce cell-type specialization by lateral gene transfer from prokaryotes.</title>
        <authorList>
            <person name="Gloeckner G."/>
            <person name="Schaap P."/>
        </authorList>
    </citation>
    <scope>NUCLEOTIDE SEQUENCE [LARGE SCALE GENOMIC DNA]</scope>
    <source>
        <strain evidence="1 2">TK</strain>
    </source>
</reference>
<dbReference type="InterPro" id="IPR032675">
    <property type="entry name" value="LRR_dom_sf"/>
</dbReference>
<organism evidence="1 2">
    <name type="scientific">Tieghemostelium lacteum</name>
    <name type="common">Slime mold</name>
    <name type="synonym">Dictyostelium lacteum</name>
    <dbReference type="NCBI Taxonomy" id="361077"/>
    <lineage>
        <taxon>Eukaryota</taxon>
        <taxon>Amoebozoa</taxon>
        <taxon>Evosea</taxon>
        <taxon>Eumycetozoa</taxon>
        <taxon>Dictyostelia</taxon>
        <taxon>Dictyosteliales</taxon>
        <taxon>Raperosteliaceae</taxon>
        <taxon>Tieghemostelium</taxon>
    </lineage>
</organism>
<dbReference type="AlphaFoldDB" id="A0A152A517"/>
<proteinExistence type="predicted"/>
<accession>A0A152A517</accession>
<dbReference type="Gene3D" id="3.80.10.10">
    <property type="entry name" value="Ribonuclease Inhibitor"/>
    <property type="match status" value="1"/>
</dbReference>
<sequence length="556" mass="65121">MNLAQNSIIIIKILQYLIDYIELYYQRYFHQDIRLKSFQNCYNVAELFLHQYYFVTKQWDNIIKNKLYYPDVLIRSKNSQHMRTFWLQCTKFGLKNIRARIMVTSNKLDNDQLLDLTKNIKYIECGAGVNVDSPSTRYLKLVETLCFYKDNISQFVNFTEKLLSNTRSLNEYYPKLQKLKIKSDSELCLPKLVPNSVHIKCATLKTIESTEMVPMDWWSNVNDFSLKLSRLDYKPFMSTVLEKCPTLTKLKLQIFELKGLTLDNIIETLQHSTTLQILKIDCEENCKWSTIVKFIHHHQSIREIQLYIGFLWEDDNTATSGTNNSLYSLTIGSSLAPPEAYKEKCQSDMKSFLALKYLYVPLVGTLELLMGLNERIEIKLDIRYKYHINTVLNQIGALKNLVQLRLLFHTSIEMSPFLSVCNEVKTLKSLTINKILEKTLREDLIEALQSNRSLEYIELSGIVYKTYDEKLTIKLVRAILSRPETVVFKMYNILTNNLEYTQDLYQQNFEDIGLIILNNPKLRFLVLAKDSKNIIDNRFKPSTLYNKIKSKLVGDL</sequence>
<keyword evidence="2" id="KW-1185">Reference proteome</keyword>
<dbReference type="InParanoid" id="A0A152A517"/>
<dbReference type="SUPFAM" id="SSF52047">
    <property type="entry name" value="RNI-like"/>
    <property type="match status" value="1"/>
</dbReference>
<name>A0A152A517_TIELA</name>
<dbReference type="Proteomes" id="UP000076078">
    <property type="component" value="Unassembled WGS sequence"/>
</dbReference>
<dbReference type="EMBL" id="LODT01000011">
    <property type="protein sequence ID" value="KYR01155.1"/>
    <property type="molecule type" value="Genomic_DNA"/>
</dbReference>
<comment type="caution">
    <text evidence="1">The sequence shown here is derived from an EMBL/GenBank/DDBJ whole genome shotgun (WGS) entry which is preliminary data.</text>
</comment>
<protein>
    <submittedName>
        <fullName evidence="1">Uncharacterized protein</fullName>
    </submittedName>
</protein>
<evidence type="ECO:0000313" key="2">
    <source>
        <dbReference type="Proteomes" id="UP000076078"/>
    </source>
</evidence>